<keyword evidence="3" id="KW-1185">Reference proteome</keyword>
<feature type="signal peptide" evidence="1">
    <location>
        <begin position="1"/>
        <end position="17"/>
    </location>
</feature>
<feature type="chain" id="PRO_5044053492" evidence="1">
    <location>
        <begin position="18"/>
        <end position="181"/>
    </location>
</feature>
<dbReference type="Proteomes" id="UP000013827">
    <property type="component" value="Unassembled WGS sequence"/>
</dbReference>
<dbReference type="PaxDb" id="2903-EOD10327"/>
<evidence type="ECO:0000256" key="1">
    <source>
        <dbReference type="SAM" id="SignalP"/>
    </source>
</evidence>
<name>A0A0D3IGE2_EMIH1</name>
<evidence type="ECO:0000313" key="2">
    <source>
        <dbReference type="EnsemblProtists" id="EOD10327"/>
    </source>
</evidence>
<dbReference type="KEGG" id="ehx:EMIHUDRAFT_248455"/>
<dbReference type="EnsemblProtists" id="EOD36275">
    <property type="protein sequence ID" value="EOD36275"/>
    <property type="gene ID" value="EMIHUDRAFT_226579"/>
</dbReference>
<sequence length="181" mass="19684">MVLSCMRFALFVLPCAAARLIQPRRAFLAVPASLLPVMRRSDAAVAAPSKAASPAAAKQQILAGYDELGRLLRDFEAVVSGGGGDGVRRVLGTVGTVSPVYLIEPAFRLLFDEDESLPMEYIETVESLMRNLAAADSEAYSAIFIEFSSAKGKPADYFGRSKQAVARARDDWRQLMDYLSM</sequence>
<dbReference type="EnsemblProtists" id="EOD10327">
    <property type="protein sequence ID" value="EOD10327"/>
    <property type="gene ID" value="EMIHUDRAFT_248455"/>
</dbReference>
<protein>
    <submittedName>
        <fullName evidence="2">Uncharacterized protein</fullName>
    </submittedName>
</protein>
<dbReference type="RefSeq" id="XP_005788704.1">
    <property type="nucleotide sequence ID" value="XM_005788647.1"/>
</dbReference>
<dbReference type="KEGG" id="ehx:EMIHUDRAFT_226579"/>
<reference evidence="3" key="1">
    <citation type="journal article" date="2013" name="Nature">
        <title>Pan genome of the phytoplankton Emiliania underpins its global distribution.</title>
        <authorList>
            <person name="Read B.A."/>
            <person name="Kegel J."/>
            <person name="Klute M.J."/>
            <person name="Kuo A."/>
            <person name="Lefebvre S.C."/>
            <person name="Maumus F."/>
            <person name="Mayer C."/>
            <person name="Miller J."/>
            <person name="Monier A."/>
            <person name="Salamov A."/>
            <person name="Young J."/>
            <person name="Aguilar M."/>
            <person name="Claverie J.M."/>
            <person name="Frickenhaus S."/>
            <person name="Gonzalez K."/>
            <person name="Herman E.K."/>
            <person name="Lin Y.C."/>
            <person name="Napier J."/>
            <person name="Ogata H."/>
            <person name="Sarno A.F."/>
            <person name="Shmutz J."/>
            <person name="Schroeder D."/>
            <person name="de Vargas C."/>
            <person name="Verret F."/>
            <person name="von Dassow P."/>
            <person name="Valentin K."/>
            <person name="Van de Peer Y."/>
            <person name="Wheeler G."/>
            <person name="Dacks J.B."/>
            <person name="Delwiche C.F."/>
            <person name="Dyhrman S.T."/>
            <person name="Glockner G."/>
            <person name="John U."/>
            <person name="Richards T."/>
            <person name="Worden A.Z."/>
            <person name="Zhang X."/>
            <person name="Grigoriev I.V."/>
            <person name="Allen A.E."/>
            <person name="Bidle K."/>
            <person name="Borodovsky M."/>
            <person name="Bowler C."/>
            <person name="Brownlee C."/>
            <person name="Cock J.M."/>
            <person name="Elias M."/>
            <person name="Gladyshev V.N."/>
            <person name="Groth M."/>
            <person name="Guda C."/>
            <person name="Hadaegh A."/>
            <person name="Iglesias-Rodriguez M.D."/>
            <person name="Jenkins J."/>
            <person name="Jones B.M."/>
            <person name="Lawson T."/>
            <person name="Leese F."/>
            <person name="Lindquist E."/>
            <person name="Lobanov A."/>
            <person name="Lomsadze A."/>
            <person name="Malik S.B."/>
            <person name="Marsh M.E."/>
            <person name="Mackinder L."/>
            <person name="Mock T."/>
            <person name="Mueller-Roeber B."/>
            <person name="Pagarete A."/>
            <person name="Parker M."/>
            <person name="Probert I."/>
            <person name="Quesneville H."/>
            <person name="Raines C."/>
            <person name="Rensing S.A."/>
            <person name="Riano-Pachon D.M."/>
            <person name="Richier S."/>
            <person name="Rokitta S."/>
            <person name="Shiraiwa Y."/>
            <person name="Soanes D.M."/>
            <person name="van der Giezen M."/>
            <person name="Wahlund T.M."/>
            <person name="Williams B."/>
            <person name="Wilson W."/>
            <person name="Wolfe G."/>
            <person name="Wurch L.L."/>
        </authorList>
    </citation>
    <scope>NUCLEOTIDE SEQUENCE</scope>
</reference>
<accession>A0A0D3IGE2</accession>
<proteinExistence type="predicted"/>
<dbReference type="HOGENOM" id="CLU_1491720_0_0_1"/>
<dbReference type="eggNOG" id="ENOG502SEER">
    <property type="taxonomic scope" value="Eukaryota"/>
</dbReference>
<organism evidence="2 3">
    <name type="scientific">Emiliania huxleyi (strain CCMP1516)</name>
    <dbReference type="NCBI Taxonomy" id="280463"/>
    <lineage>
        <taxon>Eukaryota</taxon>
        <taxon>Haptista</taxon>
        <taxon>Haptophyta</taxon>
        <taxon>Prymnesiophyceae</taxon>
        <taxon>Isochrysidales</taxon>
        <taxon>Noelaerhabdaceae</taxon>
        <taxon>Emiliania</taxon>
    </lineage>
</organism>
<dbReference type="AlphaFoldDB" id="A0A0D3IGE2"/>
<dbReference type="GeneID" id="17281545"/>
<evidence type="ECO:0000313" key="3">
    <source>
        <dbReference type="Proteomes" id="UP000013827"/>
    </source>
</evidence>
<dbReference type="RefSeq" id="XP_005762756.1">
    <property type="nucleotide sequence ID" value="XM_005762699.1"/>
</dbReference>
<dbReference type="GeneID" id="17256476"/>
<keyword evidence="1" id="KW-0732">Signal</keyword>
<dbReference type="OMA" id="DIVEYTE"/>
<reference evidence="2" key="2">
    <citation type="submission" date="2024-10" db="UniProtKB">
        <authorList>
            <consortium name="EnsemblProtists"/>
        </authorList>
    </citation>
    <scope>IDENTIFICATION</scope>
</reference>